<protein>
    <recommendedName>
        <fullName evidence="3">Nephrocystin 3-like N-terminal domain-containing protein</fullName>
    </recommendedName>
</protein>
<evidence type="ECO:0000256" key="1">
    <source>
        <dbReference type="ARBA" id="ARBA00022737"/>
    </source>
</evidence>
<dbReference type="PANTHER" id="PTHR10039:SF14">
    <property type="entry name" value="NACHT DOMAIN-CONTAINING PROTEIN"/>
    <property type="match status" value="1"/>
</dbReference>
<dbReference type="PANTHER" id="PTHR10039">
    <property type="entry name" value="AMELOGENIN"/>
    <property type="match status" value="1"/>
</dbReference>
<evidence type="ECO:0000313" key="4">
    <source>
        <dbReference type="EMBL" id="KAK0430620.1"/>
    </source>
</evidence>
<keyword evidence="1" id="KW-0677">Repeat</keyword>
<dbReference type="EMBL" id="JAUEPT010000139">
    <property type="protein sequence ID" value="KAK0430620.1"/>
    <property type="molecule type" value="Genomic_DNA"/>
</dbReference>
<evidence type="ECO:0000259" key="3">
    <source>
        <dbReference type="Pfam" id="PF24883"/>
    </source>
</evidence>
<sequence>MKKLLEQLKPQLSISPKCRCLEHTRIKTNKILDSWIKGGHCDKHVLWCSSLAGTGKSSLTGTLHDKFGGVTDSEGGRFWGCLAAFIHYDRAIQSPDMLIVCLIPSIAFSLGRLDGRIGHAIAKVLNDSLGVWNTSAPNQYKKLLYEPLKSVLELVQEGPLVIIIDSLDECRDLVISGSHSGHGSDGVQQDSHNSSQVPQGDREAVEEVHRVNPITVMFEKKGNIVESLLLNKSTDTILNDIQCVIDTWLKKIGDKSSDFRDVLGHHQDAAKDLASKVNGLFIWADVACQYLATCKSEEVLMRLLKDNAAEHLDDNDWEADALKGLHHLYISALNEATEGTQYVKNRIIRVLGAIMVARTPPGLTPNDLTKLVLGSGETLAKDILDKLGSVVDTNTKSGGFIQLIHRSFDNFLTHPGLHCKDSWFIDIEDHKRKFAWQCLSVLINFLKEWAEGSGIPSHIQNYALLGPLWHIKWFEKSNVENLCVLFGDDLSTNWIKVIDKANKKHDLLREIIPVLRWVNSNVFWHNILPYLPNFLLYKQACFSVSADSQVLLATAKSPANVTSWDINDIGFQANTAQKPVSSFFHLEEWLPASKNPHYHVSVDDHEAHWEVVDSNGLFMAQPGDQSASAFISISDIQTSHCHHYLFKDSKHNLLLLYAMGIIIINTEAMVIMRIDVNAITDQREWKNVMDGDVSHVESLPIRHVGQGSPLLVVSQDGLTLAHLSWLVDGPDNLWMLQHWDTTTGFLTHSSTLNIHQQKPVSLVLSASGTTSIIVTSHDEGRETSLHIVPFDDGGTVSEVVNFSSPYWSGKTFQVVASFPDK</sequence>
<evidence type="ECO:0000256" key="2">
    <source>
        <dbReference type="SAM" id="MobiDB-lite"/>
    </source>
</evidence>
<accession>A0AA39IVI0</accession>
<dbReference type="InterPro" id="IPR056884">
    <property type="entry name" value="NPHP3-like_N"/>
</dbReference>
<dbReference type="AlphaFoldDB" id="A0AA39IVI0"/>
<gene>
    <name evidence="4" type="ORF">EV421DRAFT_2024988</name>
</gene>
<organism evidence="4 5">
    <name type="scientific">Armillaria borealis</name>
    <dbReference type="NCBI Taxonomy" id="47425"/>
    <lineage>
        <taxon>Eukaryota</taxon>
        <taxon>Fungi</taxon>
        <taxon>Dikarya</taxon>
        <taxon>Basidiomycota</taxon>
        <taxon>Agaricomycotina</taxon>
        <taxon>Agaricomycetes</taxon>
        <taxon>Agaricomycetidae</taxon>
        <taxon>Agaricales</taxon>
        <taxon>Marasmiineae</taxon>
        <taxon>Physalacriaceae</taxon>
        <taxon>Armillaria</taxon>
    </lineage>
</organism>
<reference evidence="4" key="1">
    <citation type="submission" date="2023-06" db="EMBL/GenBank/DDBJ databases">
        <authorList>
            <consortium name="Lawrence Berkeley National Laboratory"/>
            <person name="Ahrendt S."/>
            <person name="Sahu N."/>
            <person name="Indic B."/>
            <person name="Wong-Bajracharya J."/>
            <person name="Merenyi Z."/>
            <person name="Ke H.-M."/>
            <person name="Monk M."/>
            <person name="Kocsube S."/>
            <person name="Drula E."/>
            <person name="Lipzen A."/>
            <person name="Balint B."/>
            <person name="Henrissat B."/>
            <person name="Andreopoulos B."/>
            <person name="Martin F.M."/>
            <person name="Harder C.B."/>
            <person name="Rigling D."/>
            <person name="Ford K.L."/>
            <person name="Foster G.D."/>
            <person name="Pangilinan J."/>
            <person name="Papanicolaou A."/>
            <person name="Barry K."/>
            <person name="LaButti K."/>
            <person name="Viragh M."/>
            <person name="Koriabine M."/>
            <person name="Yan M."/>
            <person name="Riley R."/>
            <person name="Champramary S."/>
            <person name="Plett K.L."/>
            <person name="Tsai I.J."/>
            <person name="Slot J."/>
            <person name="Sipos G."/>
            <person name="Plett J."/>
            <person name="Nagy L.G."/>
            <person name="Grigoriev I.V."/>
        </authorList>
    </citation>
    <scope>NUCLEOTIDE SEQUENCE</scope>
    <source>
        <strain evidence="4">FPL87.14</strain>
    </source>
</reference>
<comment type="caution">
    <text evidence="4">The sequence shown here is derived from an EMBL/GenBank/DDBJ whole genome shotgun (WGS) entry which is preliminary data.</text>
</comment>
<name>A0AA39IVI0_9AGAR</name>
<dbReference type="SUPFAM" id="SSF82171">
    <property type="entry name" value="DPP6 N-terminal domain-like"/>
    <property type="match status" value="1"/>
</dbReference>
<feature type="compositionally biased region" description="Polar residues" evidence="2">
    <location>
        <begin position="187"/>
        <end position="198"/>
    </location>
</feature>
<dbReference type="Proteomes" id="UP001175226">
    <property type="component" value="Unassembled WGS sequence"/>
</dbReference>
<keyword evidence="5" id="KW-1185">Reference proteome</keyword>
<dbReference type="Pfam" id="PF24883">
    <property type="entry name" value="NPHP3_N"/>
    <property type="match status" value="1"/>
</dbReference>
<feature type="region of interest" description="Disordered" evidence="2">
    <location>
        <begin position="179"/>
        <end position="204"/>
    </location>
</feature>
<proteinExistence type="predicted"/>
<feature type="domain" description="Nephrocystin 3-like N-terminal" evidence="3">
    <location>
        <begin position="31"/>
        <end position="172"/>
    </location>
</feature>
<evidence type="ECO:0000313" key="5">
    <source>
        <dbReference type="Proteomes" id="UP001175226"/>
    </source>
</evidence>